<feature type="compositionally biased region" description="Basic and acidic residues" evidence="1">
    <location>
        <begin position="318"/>
        <end position="349"/>
    </location>
</feature>
<feature type="region of interest" description="Disordered" evidence="1">
    <location>
        <begin position="58"/>
        <end position="352"/>
    </location>
</feature>
<sequence>MDDKFIQRANGESVNVDARERAGGETLTKAGIRGEKVKGIECEGDERKERVNGVELRMRRNKREREGTSQGGEWEMPETNVGKRQILRREEKGNNELRMEARKEKDERRRQSDRKEKSKTRGAFLGRKLEREISGERTKTGKEETRKEKNTERDEKEEKEDERVVEEKRKDLIRKEVKPLDRKEEGETLDEQEKEMNEIDKREEREDEEEKNTMKQATEKIEGQKTGSRTVDVEKNPETVVMKNLRKLEGDTTGNNTKDTEEKVKTERVTKKTEQGNSRNNQEEKITTQMEDKKDKERNKTTDGNEKTKTKGATTEKIQNKNETRMEKLNKENRRGEKKGEEEEGKGGGEEEAAAVFFLRALKEKGREKNASEKLLTIQGVKGKRANAINISSNEGAKQNTHDKFSNMTKERTGESANSFSPAETKEEENKEKENKVRWNVTMDRSTNKRHKRSNNVKERDENDREVMVLKEMKRELEKQIKRREKQAENKREKQEEERKFVKFGMGGKNDSKTLGMEEMKKTKKKEEEMKLKQSQNMALRKDLAHLLREKQEQAREKTKRKEQEDKLKKNLKIKPRKYNTERNLKNWIGDEKINGMGNKEGKEEKRKKRKKLQEKIGKATFKFLTEGGKVEGKEKTGEGNLSASVLKSDILKALNVTVANKTWEEVKREIKEKKKERKMNKKMKEEADQRQGETERMLSSAGTEENDEKKEIKENSTAGGVTDEKSSGNKTDDEKSTQGGKKSVNKAAYETKPGDQQEAEKGQAKNVTKASKAKDTSQTQVKNKTEEEEQGAKRRLLPPALVLTHNSSSPKYLLPTWECALSLIGVKANSYVMVSFQEQVKEDTSIILHLQREWTPEEVKTAGVLEREAVGPGGAGETVLEVSGPSEGVGIVAREAVVLRADTWTFFSVFRKDRVFAVFRAGHQLPLLVYVTPSTATPFIPDLRLVQVWSKGDAEWDLLGENYRGENDGREPKDPAIRKELTEVRNGLTSRLGVAAVLQEHGWRPDDDDPRLVKYKTLRENLATLRPFKTLLQYYGRVGSTNDSWHDAERVRRFVATRNIDSVLH</sequence>
<feature type="region of interest" description="Disordered" evidence="1">
    <location>
        <begin position="550"/>
        <end position="579"/>
    </location>
</feature>
<dbReference type="Proteomes" id="UP000324222">
    <property type="component" value="Unassembled WGS sequence"/>
</dbReference>
<name>A0A5B7F361_PORTR</name>
<feature type="compositionally biased region" description="Basic and acidic residues" evidence="1">
    <location>
        <begin position="683"/>
        <end position="697"/>
    </location>
</feature>
<feature type="compositionally biased region" description="Basic and acidic residues" evidence="1">
    <location>
        <begin position="127"/>
        <end position="186"/>
    </location>
</feature>
<evidence type="ECO:0000313" key="2">
    <source>
        <dbReference type="EMBL" id="MPC41471.1"/>
    </source>
</evidence>
<accession>A0A5B7F361</accession>
<feature type="compositionally biased region" description="Basic and acidic residues" evidence="1">
    <location>
        <begin position="456"/>
        <end position="501"/>
    </location>
</feature>
<feature type="region of interest" description="Disordered" evidence="1">
    <location>
        <begin position="592"/>
        <end position="614"/>
    </location>
</feature>
<feature type="compositionally biased region" description="Basic and acidic residues" evidence="1">
    <location>
        <begin position="258"/>
        <end position="274"/>
    </location>
</feature>
<feature type="compositionally biased region" description="Basic and acidic residues" evidence="1">
    <location>
        <begin position="281"/>
        <end position="309"/>
    </location>
</feature>
<evidence type="ECO:0000313" key="3">
    <source>
        <dbReference type="Proteomes" id="UP000324222"/>
    </source>
</evidence>
<feature type="compositionally biased region" description="Basic and acidic residues" evidence="1">
    <location>
        <begin position="400"/>
        <end position="414"/>
    </location>
</feature>
<feature type="compositionally biased region" description="Polar residues" evidence="1">
    <location>
        <begin position="389"/>
        <end position="399"/>
    </location>
</feature>
<reference evidence="2 3" key="1">
    <citation type="submission" date="2019-05" db="EMBL/GenBank/DDBJ databases">
        <title>Another draft genome of Portunus trituberculatus and its Hox gene families provides insights of decapod evolution.</title>
        <authorList>
            <person name="Jeong J.-H."/>
            <person name="Song I."/>
            <person name="Kim S."/>
            <person name="Choi T."/>
            <person name="Kim D."/>
            <person name="Ryu S."/>
            <person name="Kim W."/>
        </authorList>
    </citation>
    <scope>NUCLEOTIDE SEQUENCE [LARGE SCALE GENOMIC DNA]</scope>
    <source>
        <tissue evidence="2">Muscle</tissue>
    </source>
</reference>
<feature type="compositionally biased region" description="Basic and acidic residues" evidence="1">
    <location>
        <begin position="592"/>
        <end position="605"/>
    </location>
</feature>
<feature type="compositionally biased region" description="Basic and acidic residues" evidence="1">
    <location>
        <begin position="87"/>
        <end position="116"/>
    </location>
</feature>
<feature type="compositionally biased region" description="Basic and acidic residues" evidence="1">
    <location>
        <begin position="194"/>
        <end position="204"/>
    </location>
</feature>
<comment type="caution">
    <text evidence="2">The sequence shown here is derived from an EMBL/GenBank/DDBJ whole genome shotgun (WGS) entry which is preliminary data.</text>
</comment>
<feature type="compositionally biased region" description="Basic and acidic residues" evidence="1">
    <location>
        <begin position="510"/>
        <end position="532"/>
    </location>
</feature>
<feature type="compositionally biased region" description="Basic and acidic residues" evidence="1">
    <location>
        <begin position="550"/>
        <end position="569"/>
    </location>
</feature>
<dbReference type="EMBL" id="VSRR010005068">
    <property type="protein sequence ID" value="MPC41471.1"/>
    <property type="molecule type" value="Genomic_DNA"/>
</dbReference>
<feature type="compositionally biased region" description="Basic and acidic residues" evidence="1">
    <location>
        <begin position="58"/>
        <end position="67"/>
    </location>
</feature>
<protein>
    <submittedName>
        <fullName evidence="2">Uncharacterized protein</fullName>
    </submittedName>
</protein>
<feature type="compositionally biased region" description="Basic and acidic residues" evidence="1">
    <location>
        <begin position="723"/>
        <end position="737"/>
    </location>
</feature>
<feature type="compositionally biased region" description="Basic and acidic residues" evidence="1">
    <location>
        <begin position="211"/>
        <end position="223"/>
    </location>
</feature>
<feature type="region of interest" description="Disordered" evidence="1">
    <location>
        <begin position="389"/>
        <end position="536"/>
    </location>
</feature>
<dbReference type="AlphaFoldDB" id="A0A5B7F361"/>
<evidence type="ECO:0000256" key="1">
    <source>
        <dbReference type="SAM" id="MobiDB-lite"/>
    </source>
</evidence>
<proteinExistence type="predicted"/>
<feature type="region of interest" description="Disordered" evidence="1">
    <location>
        <begin position="672"/>
        <end position="794"/>
    </location>
</feature>
<gene>
    <name evidence="2" type="ORF">E2C01_035063</name>
</gene>
<organism evidence="2 3">
    <name type="scientific">Portunus trituberculatus</name>
    <name type="common">Swimming crab</name>
    <name type="synonym">Neptunus trituberculatus</name>
    <dbReference type="NCBI Taxonomy" id="210409"/>
    <lineage>
        <taxon>Eukaryota</taxon>
        <taxon>Metazoa</taxon>
        <taxon>Ecdysozoa</taxon>
        <taxon>Arthropoda</taxon>
        <taxon>Crustacea</taxon>
        <taxon>Multicrustacea</taxon>
        <taxon>Malacostraca</taxon>
        <taxon>Eumalacostraca</taxon>
        <taxon>Eucarida</taxon>
        <taxon>Decapoda</taxon>
        <taxon>Pleocyemata</taxon>
        <taxon>Brachyura</taxon>
        <taxon>Eubrachyura</taxon>
        <taxon>Portunoidea</taxon>
        <taxon>Portunidae</taxon>
        <taxon>Portuninae</taxon>
        <taxon>Portunus</taxon>
    </lineage>
</organism>
<keyword evidence="3" id="KW-1185">Reference proteome</keyword>
<feature type="compositionally biased region" description="Basic and acidic residues" evidence="1">
    <location>
        <begin position="424"/>
        <end position="437"/>
    </location>
</feature>
<feature type="compositionally biased region" description="Basic and acidic residues" evidence="1">
    <location>
        <begin position="753"/>
        <end position="764"/>
    </location>
</feature>